<dbReference type="SUPFAM" id="SSF46785">
    <property type="entry name" value="Winged helix' DNA-binding domain"/>
    <property type="match status" value="2"/>
</dbReference>
<dbReference type="Gene3D" id="1.10.1790.10">
    <property type="entry name" value="PRD domain"/>
    <property type="match status" value="2"/>
</dbReference>
<keyword evidence="1" id="KW-0808">Transferase</keyword>
<evidence type="ECO:0000259" key="7">
    <source>
        <dbReference type="PROSITE" id="PS51099"/>
    </source>
</evidence>
<dbReference type="GO" id="GO:0009401">
    <property type="term" value="P:phosphoenolpyruvate-dependent sugar phosphotransferase system"/>
    <property type="evidence" value="ECO:0007669"/>
    <property type="project" value="InterPro"/>
</dbReference>
<reference evidence="9 10" key="1">
    <citation type="submission" date="2021-05" db="EMBL/GenBank/DDBJ databases">
        <title>Novel Bacillus species.</title>
        <authorList>
            <person name="Liu G."/>
        </authorList>
    </citation>
    <scope>NUCLEOTIDE SEQUENCE [LARGE SCALE GENOMIC DNA]</scope>
    <source>
        <strain evidence="10">FJAT-49780</strain>
    </source>
</reference>
<dbReference type="Gene3D" id="1.10.10.10">
    <property type="entry name" value="Winged helix-like DNA-binding domain superfamily/Winged helix DNA-binding domain"/>
    <property type="match status" value="2"/>
</dbReference>
<evidence type="ECO:0000256" key="3">
    <source>
        <dbReference type="ARBA" id="ARBA00023015"/>
    </source>
</evidence>
<comment type="caution">
    <text evidence="9">The sequence shown here is derived from an EMBL/GenBank/DDBJ whole genome shotgun (WGS) entry which is preliminary data.</text>
</comment>
<dbReference type="Gene3D" id="3.40.50.2300">
    <property type="match status" value="1"/>
</dbReference>
<sequence length="699" mass="79467">MYITAREKNILDILLDRKDEITVKELAKIIGVSVRTIHRDLNILENTLNEYDIKIIKKSGVGISLQGSLEKIEELKSNIFYSTIRDYTVEERQTMILCMLLESSGPVKLTTLANDLRVTIATISNDLTNLEERLELFNLSLVRRRGYGVEIEGSESAKRRTMSYLIAESLHEADFMSLLKSNSLEKTTNDQDMISERLLELIDKEKLLIVEKVIQEIKSELSFPIADSAYIGIIVHLALAVERVMQGENIKMDEVFLEELQNASEYKIAVKIIDKLKDKFQIDIPIAEVGFITMHLQGAKLRHDEGNILEVSELQTVLKAKQLIQYVQHETGYELASNASLLSGLVTHLKPALYRIQQRMGITNPLLKKVREDYADLFLTVRTAVNQTFPELSIPDEEIGYLVMHFGAAILQLGKESKLKAYVICSSGIGTSKMLATRLHQEIPEIEEVINLSIFELNKMQIDERDLIISTLYLSQSPKEYIQVSPMLTEEEIKQVQSCVRKKLLLKQNTTSKIQKSPSEITKVMSDIQLYMEVTVDLLSRFCLTSANDRETINSLINKACLELTEKGILKNAQTVDDALFIRESIGGLGIPGTKLALFHTRHTDILKPVFQIYHLKVPLLIKAMDQTNIKVNRILLLLAPDSLHEQGLEVLSYISAMIIEDEKSIELFETANETAIQSYMVTKFAQFTEEKINELRRF</sequence>
<dbReference type="InterPro" id="IPR016152">
    <property type="entry name" value="PTrfase/Anion_transptr"/>
</dbReference>
<protein>
    <submittedName>
        <fullName evidence="9">BglG family transcription antiterminator</fullName>
    </submittedName>
</protein>
<dbReference type="InterPro" id="IPR036388">
    <property type="entry name" value="WH-like_DNA-bd_sf"/>
</dbReference>
<dbReference type="Proteomes" id="UP000681414">
    <property type="component" value="Unassembled WGS sequence"/>
</dbReference>
<evidence type="ECO:0000256" key="4">
    <source>
        <dbReference type="ARBA" id="ARBA00023163"/>
    </source>
</evidence>
<dbReference type="InterPro" id="IPR013011">
    <property type="entry name" value="PTS_EIIB_2"/>
</dbReference>
<proteinExistence type="predicted"/>
<evidence type="ECO:0000259" key="6">
    <source>
        <dbReference type="PROSITE" id="PS51094"/>
    </source>
</evidence>
<accession>A0A942T9S7</accession>
<keyword evidence="3" id="KW-0805">Transcription regulation</keyword>
<dbReference type="EMBL" id="JAGYPG010000001">
    <property type="protein sequence ID" value="MBS4193755.1"/>
    <property type="molecule type" value="Genomic_DNA"/>
</dbReference>
<organism evidence="9 10">
    <name type="scientific">Lederbergia citri</name>
    <dbReference type="NCBI Taxonomy" id="2833580"/>
    <lineage>
        <taxon>Bacteria</taxon>
        <taxon>Bacillati</taxon>
        <taxon>Bacillota</taxon>
        <taxon>Bacilli</taxon>
        <taxon>Bacillales</taxon>
        <taxon>Bacillaceae</taxon>
        <taxon>Lederbergia</taxon>
    </lineage>
</organism>
<dbReference type="SUPFAM" id="SSF63520">
    <property type="entry name" value="PTS-regulatory domain, PRD"/>
    <property type="match status" value="2"/>
</dbReference>
<dbReference type="PROSITE" id="PS51372">
    <property type="entry name" value="PRD_2"/>
    <property type="match status" value="2"/>
</dbReference>
<dbReference type="InterPro" id="IPR036095">
    <property type="entry name" value="PTS_EIIB-like_sf"/>
</dbReference>
<dbReference type="Pfam" id="PF00874">
    <property type="entry name" value="PRD"/>
    <property type="match status" value="2"/>
</dbReference>
<dbReference type="PANTHER" id="PTHR30185:SF18">
    <property type="entry name" value="TRANSCRIPTIONAL REGULATOR MTLR"/>
    <property type="match status" value="1"/>
</dbReference>
<dbReference type="InterPro" id="IPR036634">
    <property type="entry name" value="PRD_sf"/>
</dbReference>
<feature type="domain" description="PRD" evidence="8">
    <location>
        <begin position="311"/>
        <end position="416"/>
    </location>
</feature>
<feature type="domain" description="HTH deoR-type" evidence="5">
    <location>
        <begin position="4"/>
        <end position="71"/>
    </location>
</feature>
<dbReference type="Pfam" id="PF08279">
    <property type="entry name" value="HTH_11"/>
    <property type="match status" value="2"/>
</dbReference>
<dbReference type="SUPFAM" id="SSF52794">
    <property type="entry name" value="PTS system IIB component-like"/>
    <property type="match status" value="1"/>
</dbReference>
<evidence type="ECO:0000256" key="1">
    <source>
        <dbReference type="ARBA" id="ARBA00022679"/>
    </source>
</evidence>
<keyword evidence="2" id="KW-0677">Repeat</keyword>
<dbReference type="RefSeq" id="WP_213122997.1">
    <property type="nucleotide sequence ID" value="NZ_JAGYPG010000001.1"/>
</dbReference>
<dbReference type="PANTHER" id="PTHR30185">
    <property type="entry name" value="CRYPTIC BETA-GLUCOSIDE BGL OPERON ANTITERMINATOR"/>
    <property type="match status" value="1"/>
</dbReference>
<feature type="domain" description="PTS EIIA type-2" evidence="6">
    <location>
        <begin position="537"/>
        <end position="684"/>
    </location>
</feature>
<evidence type="ECO:0000256" key="2">
    <source>
        <dbReference type="ARBA" id="ARBA00022737"/>
    </source>
</evidence>
<dbReference type="PROSITE" id="PS51000">
    <property type="entry name" value="HTH_DEOR_2"/>
    <property type="match status" value="1"/>
</dbReference>
<feature type="domain" description="PTS EIIB type-2" evidence="7">
    <location>
        <begin position="419"/>
        <end position="508"/>
    </location>
</feature>
<dbReference type="CDD" id="cd05568">
    <property type="entry name" value="PTS_IIB_bgl_like"/>
    <property type="match status" value="1"/>
</dbReference>
<dbReference type="InterPro" id="IPR002178">
    <property type="entry name" value="PTS_EIIA_type-2_dom"/>
</dbReference>
<keyword evidence="10" id="KW-1185">Reference proteome</keyword>
<dbReference type="PROSITE" id="PS51094">
    <property type="entry name" value="PTS_EIIA_TYPE_2"/>
    <property type="match status" value="1"/>
</dbReference>
<name>A0A942T9S7_9BACI</name>
<dbReference type="InterPro" id="IPR050661">
    <property type="entry name" value="BglG_antiterminators"/>
</dbReference>
<dbReference type="PROSITE" id="PS51099">
    <property type="entry name" value="PTS_EIIB_TYPE_2"/>
    <property type="match status" value="1"/>
</dbReference>
<dbReference type="InterPro" id="IPR011608">
    <property type="entry name" value="PRD"/>
</dbReference>
<dbReference type="GO" id="GO:0003700">
    <property type="term" value="F:DNA-binding transcription factor activity"/>
    <property type="evidence" value="ECO:0007669"/>
    <property type="project" value="InterPro"/>
</dbReference>
<dbReference type="Pfam" id="PF00359">
    <property type="entry name" value="PTS_EIIA_2"/>
    <property type="match status" value="1"/>
</dbReference>
<dbReference type="InterPro" id="IPR013196">
    <property type="entry name" value="HTH_11"/>
</dbReference>
<feature type="domain" description="PRD" evidence="8">
    <location>
        <begin position="201"/>
        <end position="306"/>
    </location>
</feature>
<dbReference type="SUPFAM" id="SSF55804">
    <property type="entry name" value="Phoshotransferase/anion transport protein"/>
    <property type="match status" value="1"/>
</dbReference>
<evidence type="ECO:0000259" key="5">
    <source>
        <dbReference type="PROSITE" id="PS51000"/>
    </source>
</evidence>
<dbReference type="InterPro" id="IPR036390">
    <property type="entry name" value="WH_DNA-bd_sf"/>
</dbReference>
<keyword evidence="4" id="KW-0804">Transcription</keyword>
<evidence type="ECO:0000313" key="9">
    <source>
        <dbReference type="EMBL" id="MBS4193755.1"/>
    </source>
</evidence>
<dbReference type="AlphaFoldDB" id="A0A942T9S7"/>
<evidence type="ECO:0000259" key="8">
    <source>
        <dbReference type="PROSITE" id="PS51372"/>
    </source>
</evidence>
<dbReference type="GO" id="GO:0008982">
    <property type="term" value="F:protein-N(PI)-phosphohistidine-sugar phosphotransferase activity"/>
    <property type="evidence" value="ECO:0007669"/>
    <property type="project" value="InterPro"/>
</dbReference>
<dbReference type="InterPro" id="IPR001034">
    <property type="entry name" value="DeoR_HTH"/>
</dbReference>
<dbReference type="Gene3D" id="3.40.930.10">
    <property type="entry name" value="Mannitol-specific EII, Chain A"/>
    <property type="match status" value="1"/>
</dbReference>
<evidence type="ECO:0000313" key="10">
    <source>
        <dbReference type="Proteomes" id="UP000681414"/>
    </source>
</evidence>
<gene>
    <name evidence="9" type="ORF">KHA97_01555</name>
</gene>